<reference evidence="13 14" key="1">
    <citation type="submission" date="2016-03" db="EMBL/GenBank/DDBJ databases">
        <title>EvidentialGene: Evidence-directed Construction of Genes on Genomes.</title>
        <authorList>
            <person name="Gilbert D.G."/>
            <person name="Choi J.-H."/>
            <person name="Mockaitis K."/>
            <person name="Colbourne J."/>
            <person name="Pfrender M."/>
        </authorList>
    </citation>
    <scope>NUCLEOTIDE SEQUENCE [LARGE SCALE GENOMIC DNA]</scope>
    <source>
        <strain evidence="13 14">Xinb3</strain>
        <tissue evidence="13">Complete organism</tissue>
    </source>
</reference>
<evidence type="ECO:0000256" key="3">
    <source>
        <dbReference type="ARBA" id="ARBA00022443"/>
    </source>
</evidence>
<evidence type="ECO:0000256" key="10">
    <source>
        <dbReference type="ARBA" id="ARBA00023098"/>
    </source>
</evidence>
<name>A0A0P5Y732_9CRUS</name>
<evidence type="ECO:0000256" key="7">
    <source>
        <dbReference type="ARBA" id="ARBA00022837"/>
    </source>
</evidence>
<dbReference type="InterPro" id="IPR017946">
    <property type="entry name" value="PLC-like_Pdiesterase_TIM-brl"/>
</dbReference>
<keyword evidence="5" id="KW-0677">Repeat</keyword>
<dbReference type="InterPro" id="IPR000008">
    <property type="entry name" value="C2_dom"/>
</dbReference>
<dbReference type="FunFam" id="3.20.20.190:FF:000112">
    <property type="match status" value="1"/>
</dbReference>
<dbReference type="SMART" id="SM00252">
    <property type="entry name" value="SH2"/>
    <property type="match status" value="2"/>
</dbReference>
<dbReference type="InterPro" id="IPR036860">
    <property type="entry name" value="SH2_dom_sf"/>
</dbReference>
<dbReference type="InterPro" id="IPR000980">
    <property type="entry name" value="SH2"/>
</dbReference>
<keyword evidence="3" id="KW-0728">SH3 domain</keyword>
<keyword evidence="6" id="KW-0378">Hydrolase</keyword>
<sequence length="1294" mass="149870">MNETDGTGLLPEMENIICQLERGTVVTKFFQKKHPDRRILSVKRETRQVVWYKPMSKRNVYEGAVDLREVKEVRPGRNSRDFERWPEDARKFDENRCYVVFYGQDFCLKTLSIGALSGPECDLWVRGLRYLSRDTLASSYPLQMERWLWKEFCNMTTDRTTVTLKDVKAFLPQVNCQMTKPRLKEAFHEVDCRRLGELSFDEFASLYHILIYDENMYRSFFHKYSTDGSIISLEDFQRFLAEQGDPPMEADAATAFMRDFVRDPRRNVEAAYFTPKEFTSYLFSHHNELWDSQHNSVNQDMTQPLSNYWISSSHNTYLTGDQFSSISSVEAYARCLNQGCRCIELDCWDGPDGMPFIYHGHTITSKIRFLDVVKTIKEHAFSASVYPVILSIEDHCTLPQQRKMAKIFEEIFGSMLLTLPLEKNETYMPSPDALRKKILLKHKKLPEGATFISIDETMSSIGRLDDSSIKDLDLSNSEKNGILFLEDKLEREWVSHFFVLSDAKMFYTEVHPEENEPEEADDDVSDIAKQTLREGVPEYELHFGEEWFHGRLAGGRTRAEELLQQYGPSLGDGAFLVRKSGNFVGDFSLSFWRQEKVYHCHIRTRQEWGRTKYYLIEPNCYDSLYSLVVHYKTHPLRSPGFSIVLNKPVPQPCTHESKDWYHPTTVRAKAEELLRWIPRDGAFLVRPSERELNTFSISFRAEGKIKHCRIKQEGRLYIIGTAQFESLIDLVSYYEKNPLYRKVRLRYPVTEEIVRQRGVSPQDGEDAPGYMDSNALTGVTVKALYDYRSQQEDELCFCKHAIIYNVKKEDNGWWRGDYGGRKQLLFPANYTQEIDITQEMQNENSTDVMPLGSLQKGSYDVAGAMVELVALHSPVRSHSPPDSIGDNALARKATPEWLLRVKSPSHTDPIELGVESKEDAIDWCNTIKSVAQRCSDRENMHREIELTWRIAKELSDIIVYCRAVTFNQERILRDGRNPYEMSSFPEQKAEKLMLQEQKFFLWYHQVMFSRVYPKGQRIDSSNYCPVPFWNVGSQMAALNYQTPDKSMQLNEGKFLQNGKCGYVLKPSFMLKNSPESSILAAEEPVVVVVKVIAARHLTKSKRGIVSPCVEIEIIGSQQDNINNKHTTKIITDNGFNPVWDETFQLEVSCPSLALLRFAVYDIDMFGDSHLIAQATYPVAIFVLLNILLHIYEAYRNAIYFAQLLCIRRGFRSIPLKNGFSELLEMASLLVFLDLHKRKDEGSSVLLKRDKLRDLRTQIIDAQERGDEVAAQEARAEFHEIESQIFEDFNRTREK</sequence>
<keyword evidence="10" id="KW-0443">Lipid metabolism</keyword>
<dbReference type="PANTHER" id="PTHR10336">
    <property type="entry name" value="PHOSPHOINOSITIDE-SPECIFIC PHOSPHOLIPASE C FAMILY PROTEIN"/>
    <property type="match status" value="1"/>
</dbReference>
<gene>
    <name evidence="13" type="ORF">APZ42_015040</name>
</gene>
<dbReference type="Gene3D" id="2.60.40.150">
    <property type="entry name" value="C2 domain"/>
    <property type="match status" value="1"/>
</dbReference>
<dbReference type="CDD" id="cd13362">
    <property type="entry name" value="PH_PLC_gamma"/>
    <property type="match status" value="1"/>
</dbReference>
<comment type="caution">
    <text evidence="13">The sequence shown here is derived from an EMBL/GenBank/DDBJ whole genome shotgun (WGS) entry which is preliminary data.</text>
</comment>
<dbReference type="InterPro" id="IPR057061">
    <property type="entry name" value="PLCG_EF-hand_2"/>
</dbReference>
<evidence type="ECO:0000313" key="13">
    <source>
        <dbReference type="EMBL" id="KZS18530.1"/>
    </source>
</evidence>
<dbReference type="Pfam" id="PF00168">
    <property type="entry name" value="C2"/>
    <property type="match status" value="1"/>
</dbReference>
<dbReference type="SUPFAM" id="SSF47473">
    <property type="entry name" value="EF-hand"/>
    <property type="match status" value="1"/>
</dbReference>
<dbReference type="SUPFAM" id="SSF49562">
    <property type="entry name" value="C2 domain (Calcium/lipid-binding domain, CaLB)"/>
    <property type="match status" value="1"/>
</dbReference>
<dbReference type="Pfam" id="PF23583">
    <property type="entry name" value="EF_HAND_2_PLCG"/>
    <property type="match status" value="1"/>
</dbReference>
<dbReference type="GO" id="GO:0046488">
    <property type="term" value="P:phosphatidylinositol metabolic process"/>
    <property type="evidence" value="ECO:0007669"/>
    <property type="project" value="TreeGrafter"/>
</dbReference>
<dbReference type="InterPro" id="IPR035892">
    <property type="entry name" value="C2_domain_sf"/>
</dbReference>
<evidence type="ECO:0000256" key="2">
    <source>
        <dbReference type="ARBA" id="ARBA00012368"/>
    </source>
</evidence>
<dbReference type="InterPro" id="IPR001192">
    <property type="entry name" value="PI-PLC_fam"/>
</dbReference>
<dbReference type="InterPro" id="IPR056586">
    <property type="entry name" value="EF-hand_PLCG1"/>
</dbReference>
<dbReference type="SMART" id="SM00233">
    <property type="entry name" value="PH"/>
    <property type="match status" value="2"/>
</dbReference>
<dbReference type="SUPFAM" id="SSF50729">
    <property type="entry name" value="PH domain-like"/>
    <property type="match status" value="1"/>
</dbReference>
<accession>A0A0P5Y732</accession>
<dbReference type="PROSITE" id="PS50002">
    <property type="entry name" value="SH3"/>
    <property type="match status" value="1"/>
</dbReference>
<dbReference type="CDD" id="cd10341">
    <property type="entry name" value="SH2_N-SH2_PLC_gamma_like"/>
    <property type="match status" value="1"/>
</dbReference>
<dbReference type="FunFam" id="2.30.30.40:FF:000119">
    <property type="entry name" value="1-phosphatidylinositol 4,5-bisphosphate phosphodiesterase gamma"/>
    <property type="match status" value="1"/>
</dbReference>
<evidence type="ECO:0000256" key="9">
    <source>
        <dbReference type="ARBA" id="ARBA00022999"/>
    </source>
</evidence>
<dbReference type="EMBL" id="LRGB01000512">
    <property type="protein sequence ID" value="KZS18530.1"/>
    <property type="molecule type" value="Genomic_DNA"/>
</dbReference>
<dbReference type="SMART" id="SM00326">
    <property type="entry name" value="SH3"/>
    <property type="match status" value="1"/>
</dbReference>
<dbReference type="GO" id="GO:0016042">
    <property type="term" value="P:lipid catabolic process"/>
    <property type="evidence" value="ECO:0007669"/>
    <property type="project" value="UniProtKB-KW"/>
</dbReference>
<dbReference type="InterPro" id="IPR035024">
    <property type="entry name" value="PLC-gamma_N-SH2"/>
</dbReference>
<evidence type="ECO:0000313" key="14">
    <source>
        <dbReference type="Proteomes" id="UP000076858"/>
    </source>
</evidence>
<dbReference type="PROSITE" id="PS50004">
    <property type="entry name" value="C2"/>
    <property type="match status" value="1"/>
</dbReference>
<dbReference type="Pfam" id="PF00017">
    <property type="entry name" value="SH2"/>
    <property type="match status" value="2"/>
</dbReference>
<dbReference type="CDD" id="cd11825">
    <property type="entry name" value="SH3_PLCgamma"/>
    <property type="match status" value="1"/>
</dbReference>
<dbReference type="InterPro" id="IPR011993">
    <property type="entry name" value="PH-like_dom_sf"/>
</dbReference>
<evidence type="ECO:0000256" key="8">
    <source>
        <dbReference type="ARBA" id="ARBA00022963"/>
    </source>
</evidence>
<dbReference type="GO" id="GO:0048015">
    <property type="term" value="P:phosphatidylinositol-mediated signaling"/>
    <property type="evidence" value="ECO:0007669"/>
    <property type="project" value="TreeGrafter"/>
</dbReference>
<dbReference type="Pfam" id="PF23329">
    <property type="entry name" value="EF_HAND_1_PLCG"/>
    <property type="match status" value="1"/>
</dbReference>
<dbReference type="SUPFAM" id="SSF51695">
    <property type="entry name" value="PLC-like phosphodiesterases"/>
    <property type="match status" value="1"/>
</dbReference>
<comment type="cofactor">
    <cofactor evidence="1">
        <name>Ca(2+)</name>
        <dbReference type="ChEBI" id="CHEBI:29108"/>
    </cofactor>
</comment>
<dbReference type="InterPro" id="IPR000909">
    <property type="entry name" value="PLipase_C_PInositol-sp_X_dom"/>
</dbReference>
<dbReference type="SUPFAM" id="SSF50044">
    <property type="entry name" value="SH3-domain"/>
    <property type="match status" value="1"/>
</dbReference>
<evidence type="ECO:0000256" key="1">
    <source>
        <dbReference type="ARBA" id="ARBA00001913"/>
    </source>
</evidence>
<keyword evidence="7" id="KW-0106">Calcium</keyword>
<evidence type="ECO:0000256" key="5">
    <source>
        <dbReference type="ARBA" id="ARBA00022737"/>
    </source>
</evidence>
<dbReference type="PROSITE" id="PS50222">
    <property type="entry name" value="EF_HAND_2"/>
    <property type="match status" value="1"/>
</dbReference>
<dbReference type="InterPro" id="IPR002048">
    <property type="entry name" value="EF_hand_dom"/>
</dbReference>
<dbReference type="Gene3D" id="3.20.20.190">
    <property type="entry name" value="Phosphatidylinositol (PI) phosphodiesterase"/>
    <property type="match status" value="2"/>
</dbReference>
<evidence type="ECO:0000256" key="12">
    <source>
        <dbReference type="ARBA" id="ARBA00023674"/>
    </source>
</evidence>
<proteinExistence type="predicted"/>
<dbReference type="PROSITE" id="PS50001">
    <property type="entry name" value="SH2"/>
    <property type="match status" value="2"/>
</dbReference>
<dbReference type="CDD" id="cd16201">
    <property type="entry name" value="EFh_PI-PLCgamma"/>
    <property type="match status" value="1"/>
</dbReference>
<evidence type="ECO:0000256" key="4">
    <source>
        <dbReference type="ARBA" id="ARBA00022553"/>
    </source>
</evidence>
<dbReference type="GO" id="GO:0010634">
    <property type="term" value="P:positive regulation of epithelial cell migration"/>
    <property type="evidence" value="ECO:0007669"/>
    <property type="project" value="TreeGrafter"/>
</dbReference>
<dbReference type="Gene3D" id="2.30.30.40">
    <property type="entry name" value="SH3 Domains"/>
    <property type="match status" value="1"/>
</dbReference>
<dbReference type="SUPFAM" id="SSF55550">
    <property type="entry name" value="SH2 domain"/>
    <property type="match status" value="2"/>
</dbReference>
<dbReference type="GO" id="GO:0051209">
    <property type="term" value="P:release of sequestered calcium ion into cytosol"/>
    <property type="evidence" value="ECO:0007669"/>
    <property type="project" value="TreeGrafter"/>
</dbReference>
<keyword evidence="14" id="KW-1185">Reference proteome</keyword>
<dbReference type="InterPro" id="IPR001849">
    <property type="entry name" value="PH_domain"/>
</dbReference>
<dbReference type="InterPro" id="IPR001711">
    <property type="entry name" value="PLipase_C_Pinositol-sp_Y"/>
</dbReference>
<dbReference type="InterPro" id="IPR011992">
    <property type="entry name" value="EF-hand-dom_pair"/>
</dbReference>
<dbReference type="CDD" id="cd09932">
    <property type="entry name" value="SH2_C-SH2_PLC_gamma_like"/>
    <property type="match status" value="1"/>
</dbReference>
<dbReference type="Pfam" id="PF00388">
    <property type="entry name" value="PI-PLC-X"/>
    <property type="match status" value="1"/>
</dbReference>
<dbReference type="SMART" id="SM00239">
    <property type="entry name" value="C2"/>
    <property type="match status" value="1"/>
</dbReference>
<dbReference type="STRING" id="35525.A0A0P5Y732"/>
<dbReference type="SMART" id="SM00148">
    <property type="entry name" value="PLCXc"/>
    <property type="match status" value="1"/>
</dbReference>
<dbReference type="SMART" id="SM00149">
    <property type="entry name" value="PLCYc"/>
    <property type="match status" value="1"/>
</dbReference>
<dbReference type="CDD" id="cd00275">
    <property type="entry name" value="C2_PLC_like"/>
    <property type="match status" value="1"/>
</dbReference>
<dbReference type="Gene3D" id="1.10.238.10">
    <property type="entry name" value="EF-hand"/>
    <property type="match status" value="1"/>
</dbReference>
<organism evidence="13 14">
    <name type="scientific">Daphnia magna</name>
    <dbReference type="NCBI Taxonomy" id="35525"/>
    <lineage>
        <taxon>Eukaryota</taxon>
        <taxon>Metazoa</taxon>
        <taxon>Ecdysozoa</taxon>
        <taxon>Arthropoda</taxon>
        <taxon>Crustacea</taxon>
        <taxon>Branchiopoda</taxon>
        <taxon>Diplostraca</taxon>
        <taxon>Cladocera</taxon>
        <taxon>Anomopoda</taxon>
        <taxon>Daphniidae</taxon>
        <taxon>Daphnia</taxon>
    </lineage>
</organism>
<dbReference type="Pfam" id="PF00018">
    <property type="entry name" value="SH3_1"/>
    <property type="match status" value="1"/>
</dbReference>
<comment type="catalytic activity">
    <reaction evidence="12">
        <text>a 1,2-diacyl-sn-glycero-3-phospho-(1D-myo-inositol-4,5-bisphosphate) + H2O = 1D-myo-inositol 1,4,5-trisphosphate + a 1,2-diacyl-sn-glycerol + H(+)</text>
        <dbReference type="Rhea" id="RHEA:33179"/>
        <dbReference type="ChEBI" id="CHEBI:15377"/>
        <dbReference type="ChEBI" id="CHEBI:15378"/>
        <dbReference type="ChEBI" id="CHEBI:17815"/>
        <dbReference type="ChEBI" id="CHEBI:58456"/>
        <dbReference type="ChEBI" id="CHEBI:203600"/>
        <dbReference type="EC" id="3.1.4.11"/>
    </reaction>
    <physiologicalReaction direction="left-to-right" evidence="12">
        <dbReference type="Rhea" id="RHEA:33180"/>
    </physiologicalReaction>
</comment>
<dbReference type="GO" id="GO:0004435">
    <property type="term" value="F:phosphatidylinositol-4,5-bisphosphate phospholipase C activity"/>
    <property type="evidence" value="ECO:0007669"/>
    <property type="project" value="UniProtKB-EC"/>
</dbReference>
<dbReference type="PROSITE" id="PS50007">
    <property type="entry name" value="PIPLC_X_DOMAIN"/>
    <property type="match status" value="1"/>
</dbReference>
<dbReference type="Gene3D" id="2.30.29.30">
    <property type="entry name" value="Pleckstrin-homology domain (PH domain)/Phosphotyrosine-binding domain (PTB)"/>
    <property type="match status" value="1"/>
</dbReference>
<dbReference type="InterPro" id="IPR035023">
    <property type="entry name" value="PLC-gamma_C-SH2"/>
</dbReference>
<evidence type="ECO:0000256" key="6">
    <source>
        <dbReference type="ARBA" id="ARBA00022801"/>
    </source>
</evidence>
<evidence type="ECO:0000256" key="11">
    <source>
        <dbReference type="ARBA" id="ARBA00023224"/>
    </source>
</evidence>
<dbReference type="EC" id="3.1.4.11" evidence="2"/>
<keyword evidence="8" id="KW-0442">Lipid degradation</keyword>
<dbReference type="GO" id="GO:0005509">
    <property type="term" value="F:calcium ion binding"/>
    <property type="evidence" value="ECO:0007669"/>
    <property type="project" value="InterPro"/>
</dbReference>
<dbReference type="Pfam" id="PF00387">
    <property type="entry name" value="PI-PLC-Y"/>
    <property type="match status" value="1"/>
</dbReference>
<keyword evidence="4" id="KW-0597">Phosphoprotein</keyword>
<keyword evidence="9" id="KW-0727">SH2 domain</keyword>
<dbReference type="FunFam" id="3.30.505.10:FF:000011">
    <property type="entry name" value="1-phosphatidylinositol 4,5-bisphosphate phosphodiesterase gamma"/>
    <property type="match status" value="1"/>
</dbReference>
<dbReference type="GO" id="GO:0048468">
    <property type="term" value="P:cell development"/>
    <property type="evidence" value="ECO:0007669"/>
    <property type="project" value="UniProtKB-ARBA"/>
</dbReference>
<keyword evidence="11" id="KW-0807">Transducer</keyword>
<dbReference type="FunFam" id="3.30.505.10:FF:000009">
    <property type="entry name" value="1-phosphatidylinositol 4,5-bisphosphate phosphodiesterase gamma"/>
    <property type="match status" value="1"/>
</dbReference>
<dbReference type="InterPro" id="IPR001452">
    <property type="entry name" value="SH3_domain"/>
</dbReference>
<dbReference type="PROSITE" id="PS50008">
    <property type="entry name" value="PIPLC_Y_DOMAIN"/>
    <property type="match status" value="1"/>
</dbReference>
<dbReference type="Proteomes" id="UP000076858">
    <property type="component" value="Unassembled WGS sequence"/>
</dbReference>
<dbReference type="PRINTS" id="PR00390">
    <property type="entry name" value="PHPHLIPASEC"/>
</dbReference>
<dbReference type="PRINTS" id="PR00401">
    <property type="entry name" value="SH2DOMAIN"/>
</dbReference>
<dbReference type="OrthoDB" id="269822at2759"/>
<dbReference type="InterPro" id="IPR036028">
    <property type="entry name" value="SH3-like_dom_sf"/>
</dbReference>
<dbReference type="Gene3D" id="3.30.505.10">
    <property type="entry name" value="SH2 domain"/>
    <property type="match status" value="2"/>
</dbReference>
<protein>
    <recommendedName>
        <fullName evidence="2">Phosphoinositide phospholipase C</fullName>
        <ecNumber evidence="2">3.1.4.11</ecNumber>
    </recommendedName>
</protein>
<dbReference type="GO" id="GO:0032587">
    <property type="term" value="C:ruffle membrane"/>
    <property type="evidence" value="ECO:0007669"/>
    <property type="project" value="TreeGrafter"/>
</dbReference>
<dbReference type="PANTHER" id="PTHR10336:SF159">
    <property type="entry name" value="1-PHOSPHATIDYLINOSITOL 4,5-BISPHOSPHATE PHOSPHODIESTERASE GAMMA"/>
    <property type="match status" value="1"/>
</dbReference>